<gene>
    <name evidence="3" type="ORF">GZ78_03180</name>
</gene>
<keyword evidence="3" id="KW-0131">Cell cycle</keyword>
<dbReference type="PANTHER" id="PTHR46229:SF4">
    <property type="entry name" value="ACID STRESS PROTEIN IBAG"/>
    <property type="match status" value="1"/>
</dbReference>
<dbReference type="PANTHER" id="PTHR46229">
    <property type="entry name" value="BOLA TRANSCRIPTION REGULATOR"/>
    <property type="match status" value="1"/>
</dbReference>
<protein>
    <submittedName>
        <fullName evidence="3">Cell division protein BolA</fullName>
    </submittedName>
</protein>
<keyword evidence="3" id="KW-0132">Cell division</keyword>
<dbReference type="eggNOG" id="COG5007">
    <property type="taxonomic scope" value="Bacteria"/>
</dbReference>
<organism evidence="3 4">
    <name type="scientific">Endozoicomonas numazuensis</name>
    <dbReference type="NCBI Taxonomy" id="1137799"/>
    <lineage>
        <taxon>Bacteria</taxon>
        <taxon>Pseudomonadati</taxon>
        <taxon>Pseudomonadota</taxon>
        <taxon>Gammaproteobacteria</taxon>
        <taxon>Oceanospirillales</taxon>
        <taxon>Endozoicomonadaceae</taxon>
        <taxon>Endozoicomonas</taxon>
    </lineage>
</organism>
<proteinExistence type="inferred from homology"/>
<dbReference type="GO" id="GO:0051301">
    <property type="term" value="P:cell division"/>
    <property type="evidence" value="ECO:0007669"/>
    <property type="project" value="UniProtKB-KW"/>
</dbReference>
<dbReference type="InterPro" id="IPR002634">
    <property type="entry name" value="BolA"/>
</dbReference>
<evidence type="ECO:0000256" key="1">
    <source>
        <dbReference type="ARBA" id="ARBA00005578"/>
    </source>
</evidence>
<reference evidence="3 4" key="1">
    <citation type="submission" date="2014-06" db="EMBL/GenBank/DDBJ databases">
        <title>Whole Genome Sequences of Three Symbiotic Endozoicomonas Bacteria.</title>
        <authorList>
            <person name="Neave M.J."/>
            <person name="Apprill A."/>
            <person name="Voolstra C.R."/>
        </authorList>
    </citation>
    <scope>NUCLEOTIDE SEQUENCE [LARGE SCALE GENOMIC DNA]</scope>
    <source>
        <strain evidence="3 4">DSM 25634</strain>
    </source>
</reference>
<accession>A0A081NKS4</accession>
<dbReference type="AlphaFoldDB" id="A0A081NKS4"/>
<keyword evidence="4" id="KW-1185">Reference proteome</keyword>
<dbReference type="SUPFAM" id="SSF82657">
    <property type="entry name" value="BolA-like"/>
    <property type="match status" value="1"/>
</dbReference>
<evidence type="ECO:0000256" key="2">
    <source>
        <dbReference type="RuleBase" id="RU003860"/>
    </source>
</evidence>
<dbReference type="Pfam" id="PF01722">
    <property type="entry name" value="BolA"/>
    <property type="match status" value="1"/>
</dbReference>
<dbReference type="OrthoDB" id="9812890at2"/>
<dbReference type="InterPro" id="IPR036065">
    <property type="entry name" value="BolA-like_sf"/>
</dbReference>
<comment type="caution">
    <text evidence="3">The sequence shown here is derived from an EMBL/GenBank/DDBJ whole genome shotgun (WGS) entry which is preliminary data.</text>
</comment>
<dbReference type="RefSeq" id="WP_034834068.1">
    <property type="nucleotide sequence ID" value="NZ_JOKH01000001.1"/>
</dbReference>
<dbReference type="PIRSF" id="PIRSF003113">
    <property type="entry name" value="BolA"/>
    <property type="match status" value="1"/>
</dbReference>
<name>A0A081NKS4_9GAMM</name>
<sequence>MQATEVKALLEESIPGSEVLVEGEGCDFRLTIISDQFEGALPVKRQQMVYKHLNELIASGAIHAVTMTTLTPSEAQRQA</sequence>
<dbReference type="InterPro" id="IPR050961">
    <property type="entry name" value="BolA/IbaG_stress_morph_reg"/>
</dbReference>
<dbReference type="Gene3D" id="3.30.300.90">
    <property type="entry name" value="BolA-like"/>
    <property type="match status" value="1"/>
</dbReference>
<dbReference type="EMBL" id="JOKH01000001">
    <property type="protein sequence ID" value="KEQ19047.1"/>
    <property type="molecule type" value="Genomic_DNA"/>
</dbReference>
<comment type="similarity">
    <text evidence="1 2">Belongs to the BolA/IbaG family.</text>
</comment>
<evidence type="ECO:0000313" key="3">
    <source>
        <dbReference type="EMBL" id="KEQ19047.1"/>
    </source>
</evidence>
<evidence type="ECO:0000313" key="4">
    <source>
        <dbReference type="Proteomes" id="UP000028073"/>
    </source>
</evidence>
<dbReference type="Proteomes" id="UP000028073">
    <property type="component" value="Unassembled WGS sequence"/>
</dbReference>
<dbReference type="STRING" id="1137799.GZ78_03180"/>